<dbReference type="Pfam" id="PF05913">
    <property type="entry name" value="MupG_C"/>
    <property type="match status" value="1"/>
</dbReference>
<dbReference type="SUPFAM" id="SSF51445">
    <property type="entry name" value="(Trans)glycosidases"/>
    <property type="match status" value="1"/>
</dbReference>
<dbReference type="InterPro" id="IPR029000">
    <property type="entry name" value="Cyclophilin-like_dom_sf"/>
</dbReference>
<dbReference type="Proteomes" id="UP000183028">
    <property type="component" value="Unassembled WGS sequence"/>
</dbReference>
<keyword evidence="4" id="KW-1185">Reference proteome</keyword>
<reference evidence="4" key="1">
    <citation type="submission" date="2016-10" db="EMBL/GenBank/DDBJ databases">
        <authorList>
            <person name="Varghese N."/>
        </authorList>
    </citation>
    <scope>NUCLEOTIDE SEQUENCE [LARGE SCALE GENOMIC DNA]</scope>
    <source>
        <strain evidence="4">DSM 20406</strain>
    </source>
</reference>
<sequence>MRRLGLSIYPEKDNLEHIKNYLKDAQKIGASRIFSCLLSATKEPEAIKKEFYEMNHYAHQLGYEVILDISPAVFSKLGISYQDLSFFKEIEADGIRLDQGFTGMEESLMTYNPQHLIIEINMSNNTHILDTIMDYQPDIYHLQGCHNFYPHPYTGLTYEHFYNTTKRFKQYGLRTAAFVGSQEKDSFGPWPVKEGLCTLEMHRHLPLDIQVKHYVSMGNIDDIVIANCYPSKKELQALNKVNLQVLNLSISVIDELPEIFEKVLFGELQMNRGDINENIIRSTLTRVKYRGENFPIINAPEYIHRGDILVESSEYGHYAGEVQIAKKDMMNSGKTNVVGHMRKEEEFLIDVIKPWQKFEFTKM</sequence>
<evidence type="ECO:0008006" key="5">
    <source>
        <dbReference type="Google" id="ProtNLM"/>
    </source>
</evidence>
<dbReference type="InterPro" id="IPR017853">
    <property type="entry name" value="GH"/>
</dbReference>
<dbReference type="Pfam" id="PF19200">
    <property type="entry name" value="MupG_N"/>
    <property type="match status" value="1"/>
</dbReference>
<dbReference type="PANTHER" id="PTHR38435">
    <property type="match status" value="1"/>
</dbReference>
<evidence type="ECO:0000313" key="4">
    <source>
        <dbReference type="Proteomes" id="UP000183028"/>
    </source>
</evidence>
<dbReference type="EMBL" id="FNYK01000003">
    <property type="protein sequence ID" value="SEI41251.1"/>
    <property type="molecule type" value="Genomic_DNA"/>
</dbReference>
<dbReference type="eggNOG" id="COG3589">
    <property type="taxonomic scope" value="Bacteria"/>
</dbReference>
<evidence type="ECO:0000313" key="3">
    <source>
        <dbReference type="EMBL" id="SEI41251.1"/>
    </source>
</evidence>
<protein>
    <recommendedName>
        <fullName evidence="5">Outer surface protein</fullName>
    </recommendedName>
</protein>
<dbReference type="InterPro" id="IPR043797">
    <property type="entry name" value="MupG_N"/>
</dbReference>
<evidence type="ECO:0000259" key="1">
    <source>
        <dbReference type="Pfam" id="PF05913"/>
    </source>
</evidence>
<dbReference type="Gene3D" id="2.40.100.10">
    <property type="entry name" value="Cyclophilin-like"/>
    <property type="match status" value="1"/>
</dbReference>
<gene>
    <name evidence="3" type="ORF">SAMN04487834_100313</name>
</gene>
<dbReference type="InterPro" id="IPR013785">
    <property type="entry name" value="Aldolase_TIM"/>
</dbReference>
<dbReference type="OrthoDB" id="5809921at2"/>
<dbReference type="RefSeq" id="WP_074731162.1">
    <property type="nucleotide sequence ID" value="NZ_FNYK01000003.1"/>
</dbReference>
<evidence type="ECO:0000259" key="2">
    <source>
        <dbReference type="Pfam" id="PF19200"/>
    </source>
</evidence>
<proteinExistence type="predicted"/>
<dbReference type="PANTHER" id="PTHR38435:SF1">
    <property type="entry name" value="DUF871 DOMAIN-CONTAINING PROTEIN"/>
    <property type="match status" value="1"/>
</dbReference>
<feature type="domain" description="6-phospho-N-acetylmuramidase N-terminal" evidence="2">
    <location>
        <begin position="4"/>
        <end position="239"/>
    </location>
</feature>
<dbReference type="Gene3D" id="3.20.20.70">
    <property type="entry name" value="Aldolase class I"/>
    <property type="match status" value="1"/>
</dbReference>
<accession>A0A1H6QC02</accession>
<dbReference type="InterPro" id="IPR008589">
    <property type="entry name" value="MupG"/>
</dbReference>
<feature type="domain" description="6-phospho-N-acetylmuramidase C-terminal" evidence="1">
    <location>
        <begin position="247"/>
        <end position="360"/>
    </location>
</feature>
<organism evidence="3 4">
    <name type="scientific">Sharpea azabuensis</name>
    <dbReference type="NCBI Taxonomy" id="322505"/>
    <lineage>
        <taxon>Bacteria</taxon>
        <taxon>Bacillati</taxon>
        <taxon>Bacillota</taxon>
        <taxon>Erysipelotrichia</taxon>
        <taxon>Erysipelotrichales</taxon>
        <taxon>Coprobacillaceae</taxon>
        <taxon>Sharpea</taxon>
    </lineage>
</organism>
<dbReference type="AlphaFoldDB" id="A0A1H6QC02"/>
<name>A0A1H6QC02_9FIRM</name>
<dbReference type="SUPFAM" id="SSF50891">
    <property type="entry name" value="Cyclophilin-like"/>
    <property type="match status" value="1"/>
</dbReference>
<dbReference type="STRING" id="322505.SAMN04487836_11619"/>
<dbReference type="InterPro" id="IPR043894">
    <property type="entry name" value="MupG_C"/>
</dbReference>